<proteinExistence type="predicted"/>
<reference evidence="2" key="1">
    <citation type="submission" date="2022-07" db="EMBL/GenBank/DDBJ databases">
        <title>Genetic diversity of Erwinia pyrifoliae.</title>
        <authorList>
            <person name="Park D.S."/>
            <person name="Ham H."/>
        </authorList>
    </citation>
    <scope>NUCLEOTIDE SEQUENCE</scope>
    <source>
        <strain evidence="2">CP201486</strain>
    </source>
</reference>
<dbReference type="RefSeq" id="WP_012666987.1">
    <property type="nucleotide sequence ID" value="NZ_CP023567.1"/>
</dbReference>
<protein>
    <recommendedName>
        <fullName evidence="4">Lysozyme inhibitor LprI N-terminal domain-containing protein</fullName>
    </recommendedName>
</protein>
<evidence type="ECO:0000313" key="3">
    <source>
        <dbReference type="Proteomes" id="UP001058553"/>
    </source>
</evidence>
<evidence type="ECO:0000256" key="1">
    <source>
        <dbReference type="SAM" id="SignalP"/>
    </source>
</evidence>
<accession>A0ABY5X6J2</accession>
<evidence type="ECO:0000313" key="2">
    <source>
        <dbReference type="EMBL" id="UWS32904.1"/>
    </source>
</evidence>
<feature type="chain" id="PRO_5046289296" description="Lysozyme inhibitor LprI N-terminal domain-containing protein" evidence="1">
    <location>
        <begin position="23"/>
        <end position="260"/>
    </location>
</feature>
<feature type="signal peptide" evidence="1">
    <location>
        <begin position="1"/>
        <end position="22"/>
    </location>
</feature>
<dbReference type="EMBL" id="CP103445">
    <property type="protein sequence ID" value="UWS32904.1"/>
    <property type="molecule type" value="Genomic_DNA"/>
</dbReference>
<name>A0ABY5X6J2_ERWPY</name>
<dbReference type="InterPro" id="IPR052755">
    <property type="entry name" value="Lysozyme_Inhibitor_LprI"/>
</dbReference>
<evidence type="ECO:0008006" key="4">
    <source>
        <dbReference type="Google" id="ProtNLM"/>
    </source>
</evidence>
<dbReference type="Proteomes" id="UP001058553">
    <property type="component" value="Chromosome"/>
</dbReference>
<dbReference type="PANTHER" id="PTHR37549">
    <property type="entry name" value="LIPOPROTEIN LPRI"/>
    <property type="match status" value="1"/>
</dbReference>
<dbReference type="PANTHER" id="PTHR37549:SF1">
    <property type="entry name" value="LIPOPROTEIN LPRI"/>
    <property type="match status" value="1"/>
</dbReference>
<keyword evidence="1" id="KW-0732">Signal</keyword>
<organism evidence="2 3">
    <name type="scientific">Erwinia pyrifoliae</name>
    <dbReference type="NCBI Taxonomy" id="79967"/>
    <lineage>
        <taxon>Bacteria</taxon>
        <taxon>Pseudomonadati</taxon>
        <taxon>Pseudomonadota</taxon>
        <taxon>Gammaproteobacteria</taxon>
        <taxon>Enterobacterales</taxon>
        <taxon>Erwiniaceae</taxon>
        <taxon>Erwinia</taxon>
    </lineage>
</organism>
<keyword evidence="3" id="KW-1185">Reference proteome</keyword>
<sequence>MRIFTVLISFMVTATYALNASALNLENTLWQVKKVHPDVDSGRRMIYGENDPRLVGRFLQLNKNNIESDLPDFFDCKMPDYQKQKLALDEWVKRATGIAETTGAKAWRLNVRGSDIVTTFTVHCQTGMFDGGGYGEYGAMIAQLSPAEIIINWGETTLVELNPVNKNDIKPSFDCGKAQAESEKAICADYRLSSLDKSVFDAWRVAKALAKDVANTELLATVVASQKAWLMNRNQCGSDPQCLAKSMTERMEKLAETQNE</sequence>
<gene>
    <name evidence="2" type="ORF">NYP84_14985</name>
</gene>
<dbReference type="GeneID" id="92238184"/>